<dbReference type="AlphaFoldDB" id="A0A0P0VBH7"/>
<protein>
    <submittedName>
        <fullName evidence="2">Uncharacterized protein</fullName>
    </submittedName>
</protein>
<sequence>MDQGKHQVMAGVVPEPRADAAASGFVTKDTADDFEFCVMSVGGLVPSGAAAGVANMCVSFEVFSRGSCSLSAPRRRRLAMRPDLYFWHGRSWRRPPWVPNPSLTATVNNAA</sequence>
<dbReference type="Proteomes" id="UP000000763">
    <property type="component" value="Chromosome 1"/>
</dbReference>
<reference evidence="2" key="1">
    <citation type="journal article" date="2002" name="Nature">
        <title>The genome sequence and structure of rice chromosome 1.</title>
        <authorList>
            <person name="Sasaki T."/>
            <person name="Matsumoto T."/>
            <person name="Yamamoto K."/>
            <person name="Sakata K."/>
            <person name="Baba T."/>
            <person name="Katayose Y."/>
            <person name="Wu J."/>
            <person name="Niimura Y."/>
            <person name="Cheng Z."/>
            <person name="Nagamura Y."/>
            <person name="Antonio B.A."/>
            <person name="Kanamori H."/>
            <person name="Hosokawa S."/>
            <person name="Masukawa M."/>
            <person name="Arikawa K."/>
            <person name="Chiden Y."/>
            <person name="Hayashi M."/>
            <person name="Okamoto M."/>
            <person name="Ando T."/>
            <person name="Aoki H."/>
            <person name="Arita K."/>
            <person name="Hamada M."/>
            <person name="Harada C."/>
            <person name="Hijishita S."/>
            <person name="Honda M."/>
            <person name="Ichikawa Y."/>
            <person name="Idonuma A."/>
            <person name="Iijima M."/>
            <person name="Ikeda M."/>
            <person name="Ikeno M."/>
            <person name="Itoh S."/>
            <person name="Itoh T."/>
            <person name="Itoh Y."/>
            <person name="Itoh Y."/>
            <person name="Iwabuchi A."/>
            <person name="Kamiya K."/>
            <person name="Karasawa W."/>
            <person name="Katagiri S."/>
            <person name="Kikuta A."/>
            <person name="Kobayashi N."/>
            <person name="Kono I."/>
            <person name="Machita K."/>
            <person name="Maehara T."/>
            <person name="Mizuno H."/>
            <person name="Mizubayashi T."/>
            <person name="Mukai Y."/>
            <person name="Nagasaki H."/>
            <person name="Nakashima M."/>
            <person name="Nakama Y."/>
            <person name="Nakamichi Y."/>
            <person name="Nakamura M."/>
            <person name="Namiki N."/>
            <person name="Negishi M."/>
            <person name="Ohta I."/>
            <person name="Ono N."/>
            <person name="Saji S."/>
            <person name="Sakai K."/>
            <person name="Shibata M."/>
            <person name="Shimokawa T."/>
            <person name="Shomura A."/>
            <person name="Song J."/>
            <person name="Takazaki Y."/>
            <person name="Terasawa K."/>
            <person name="Tsuji K."/>
            <person name="Waki K."/>
            <person name="Yamagata H."/>
            <person name="Yamane H."/>
            <person name="Yoshiki S."/>
            <person name="Yoshihara R."/>
            <person name="Yukawa K."/>
            <person name="Zhong H."/>
            <person name="Iwama H."/>
            <person name="Endo T."/>
            <person name="Ito H."/>
            <person name="Hahn J.H."/>
            <person name="Kim H.I."/>
            <person name="Eun M.Y."/>
            <person name="Yano M."/>
            <person name="Jiang J."/>
            <person name="Gojobori T."/>
        </authorList>
    </citation>
    <scope>NUCLEOTIDE SEQUENCE</scope>
</reference>
<dbReference type="EMBL" id="AP003431">
    <property type="protein sequence ID" value="BAD82365.1"/>
    <property type="molecule type" value="Genomic_DNA"/>
</dbReference>
<proteinExistence type="predicted"/>
<gene>
    <name evidence="2" type="ORF">B1099D03.13</name>
    <name evidence="1" type="ORF">P0434C04.33</name>
</gene>
<reference evidence="3" key="2">
    <citation type="journal article" date="2005" name="Nature">
        <title>The map-based sequence of the rice genome.</title>
        <authorList>
            <consortium name="International rice genome sequencing project (IRGSP)"/>
            <person name="Matsumoto T."/>
            <person name="Wu J."/>
            <person name="Kanamori H."/>
            <person name="Katayose Y."/>
            <person name="Fujisawa M."/>
            <person name="Namiki N."/>
            <person name="Mizuno H."/>
            <person name="Yamamoto K."/>
            <person name="Antonio B.A."/>
            <person name="Baba T."/>
            <person name="Sakata K."/>
            <person name="Nagamura Y."/>
            <person name="Aoki H."/>
            <person name="Arikawa K."/>
            <person name="Arita K."/>
            <person name="Bito T."/>
            <person name="Chiden Y."/>
            <person name="Fujitsuka N."/>
            <person name="Fukunaka R."/>
            <person name="Hamada M."/>
            <person name="Harada C."/>
            <person name="Hayashi A."/>
            <person name="Hijishita S."/>
            <person name="Honda M."/>
            <person name="Hosokawa S."/>
            <person name="Ichikawa Y."/>
            <person name="Idonuma A."/>
            <person name="Iijima M."/>
            <person name="Ikeda M."/>
            <person name="Ikeno M."/>
            <person name="Ito K."/>
            <person name="Ito S."/>
            <person name="Ito T."/>
            <person name="Ito Y."/>
            <person name="Ito Y."/>
            <person name="Iwabuchi A."/>
            <person name="Kamiya K."/>
            <person name="Karasawa W."/>
            <person name="Kurita K."/>
            <person name="Katagiri S."/>
            <person name="Kikuta A."/>
            <person name="Kobayashi H."/>
            <person name="Kobayashi N."/>
            <person name="Machita K."/>
            <person name="Maehara T."/>
            <person name="Masukawa M."/>
            <person name="Mizubayashi T."/>
            <person name="Mukai Y."/>
            <person name="Nagasaki H."/>
            <person name="Nagata Y."/>
            <person name="Naito S."/>
            <person name="Nakashima M."/>
            <person name="Nakama Y."/>
            <person name="Nakamichi Y."/>
            <person name="Nakamura M."/>
            <person name="Meguro A."/>
            <person name="Negishi M."/>
            <person name="Ohta I."/>
            <person name="Ohta T."/>
            <person name="Okamoto M."/>
            <person name="Ono N."/>
            <person name="Saji S."/>
            <person name="Sakaguchi M."/>
            <person name="Sakai K."/>
            <person name="Shibata M."/>
            <person name="Shimokawa T."/>
            <person name="Song J."/>
            <person name="Takazaki Y."/>
            <person name="Terasawa K."/>
            <person name="Tsugane M."/>
            <person name="Tsuji K."/>
            <person name="Ueda S."/>
            <person name="Waki K."/>
            <person name="Yamagata H."/>
            <person name="Yamamoto M."/>
            <person name="Yamamoto S."/>
            <person name="Yamane H."/>
            <person name="Yoshiki S."/>
            <person name="Yoshihara R."/>
            <person name="Yukawa K."/>
            <person name="Zhong H."/>
            <person name="Yano M."/>
            <person name="Yuan Q."/>
            <person name="Ouyang S."/>
            <person name="Liu J."/>
            <person name="Jones K.M."/>
            <person name="Gansberger K."/>
            <person name="Moffat K."/>
            <person name="Hill J."/>
            <person name="Bera J."/>
            <person name="Fadrosh D."/>
            <person name="Jin S."/>
            <person name="Johri S."/>
            <person name="Kim M."/>
            <person name="Overton L."/>
            <person name="Reardon M."/>
            <person name="Tsitrin T."/>
            <person name="Vuong H."/>
            <person name="Weaver B."/>
            <person name="Ciecko A."/>
            <person name="Tallon L."/>
            <person name="Jackson J."/>
            <person name="Pai G."/>
            <person name="Aken S.V."/>
            <person name="Utterback T."/>
            <person name="Reidmuller S."/>
            <person name="Feldblyum T."/>
            <person name="Hsiao J."/>
            <person name="Zismann V."/>
            <person name="Iobst S."/>
            <person name="de Vazeille A.R."/>
            <person name="Buell C.R."/>
            <person name="Ying K."/>
            <person name="Li Y."/>
            <person name="Lu T."/>
            <person name="Huang Y."/>
            <person name="Zhao Q."/>
            <person name="Feng Q."/>
            <person name="Zhang L."/>
            <person name="Zhu J."/>
            <person name="Weng Q."/>
            <person name="Mu J."/>
            <person name="Lu Y."/>
            <person name="Fan D."/>
            <person name="Liu Y."/>
            <person name="Guan J."/>
            <person name="Zhang Y."/>
            <person name="Yu S."/>
            <person name="Liu X."/>
            <person name="Zhang Y."/>
            <person name="Hong G."/>
            <person name="Han B."/>
            <person name="Choisne N."/>
            <person name="Demange N."/>
            <person name="Orjeda G."/>
            <person name="Samain S."/>
            <person name="Cattolico L."/>
            <person name="Pelletier E."/>
            <person name="Couloux A."/>
            <person name="Segurens B."/>
            <person name="Wincker P."/>
            <person name="D'Hont A."/>
            <person name="Scarpelli C."/>
            <person name="Weissenbach J."/>
            <person name="Salanoubat M."/>
            <person name="Quetier F."/>
            <person name="Yu Y."/>
            <person name="Kim H.R."/>
            <person name="Rambo T."/>
            <person name="Currie J."/>
            <person name="Collura K."/>
            <person name="Luo M."/>
            <person name="Yang T."/>
            <person name="Ammiraju J.S.S."/>
            <person name="Engler F."/>
            <person name="Soderlund C."/>
            <person name="Wing R.A."/>
            <person name="Palmer L.E."/>
            <person name="de la Bastide M."/>
            <person name="Spiegel L."/>
            <person name="Nascimento L."/>
            <person name="Zutavern T."/>
            <person name="O'Shaughnessy A."/>
            <person name="Dike S."/>
            <person name="Dedhia N."/>
            <person name="Preston R."/>
            <person name="Balija V."/>
            <person name="McCombie W.R."/>
            <person name="Chow T."/>
            <person name="Chen H."/>
            <person name="Chung M."/>
            <person name="Chen C."/>
            <person name="Shaw J."/>
            <person name="Wu H."/>
            <person name="Hsiao K."/>
            <person name="Chao Y."/>
            <person name="Chu M."/>
            <person name="Cheng C."/>
            <person name="Hour A."/>
            <person name="Lee P."/>
            <person name="Lin S."/>
            <person name="Lin Y."/>
            <person name="Liou J."/>
            <person name="Liu S."/>
            <person name="Hsing Y."/>
            <person name="Raghuvanshi S."/>
            <person name="Mohanty A."/>
            <person name="Bharti A.K."/>
            <person name="Gaur A."/>
            <person name="Gupta V."/>
            <person name="Kumar D."/>
            <person name="Ravi V."/>
            <person name="Vij S."/>
            <person name="Kapur A."/>
            <person name="Khurana P."/>
            <person name="Khurana P."/>
            <person name="Khurana J.P."/>
            <person name="Tyagi A.K."/>
            <person name="Gaikwad K."/>
            <person name="Singh A."/>
            <person name="Dalal V."/>
            <person name="Srivastava S."/>
            <person name="Dixit A."/>
            <person name="Pal A.K."/>
            <person name="Ghazi I.A."/>
            <person name="Yadav M."/>
            <person name="Pandit A."/>
            <person name="Bhargava A."/>
            <person name="Sureshbabu K."/>
            <person name="Batra K."/>
            <person name="Sharma T.R."/>
            <person name="Mohapatra T."/>
            <person name="Singh N.K."/>
            <person name="Messing J."/>
            <person name="Nelson A.B."/>
            <person name="Fuks G."/>
            <person name="Kavchok S."/>
            <person name="Keizer G."/>
            <person name="Linton E."/>
            <person name="Llaca V."/>
            <person name="Song R."/>
            <person name="Tanyolac B."/>
            <person name="Young S."/>
            <person name="Ho-Il K."/>
            <person name="Hahn J.H."/>
            <person name="Sangsakoo G."/>
            <person name="Vanavichit A."/>
            <person name="de Mattos Luiz.A.T."/>
            <person name="Zimmer P.D."/>
            <person name="Malone G."/>
            <person name="Dellagostin O."/>
            <person name="de Oliveira A.C."/>
            <person name="Bevan M."/>
            <person name="Bancroft I."/>
            <person name="Minx P."/>
            <person name="Cordum H."/>
            <person name="Wilson R."/>
            <person name="Cheng Z."/>
            <person name="Jin W."/>
            <person name="Jiang J."/>
            <person name="Leong S.A."/>
            <person name="Iwama H."/>
            <person name="Gojobori T."/>
            <person name="Itoh T."/>
            <person name="Niimura Y."/>
            <person name="Fujii Y."/>
            <person name="Habara T."/>
            <person name="Sakai H."/>
            <person name="Sato Y."/>
            <person name="Wilson G."/>
            <person name="Kumar K."/>
            <person name="McCouch S."/>
            <person name="Juretic N."/>
            <person name="Hoen D."/>
            <person name="Wright S."/>
            <person name="Bruskiewich R."/>
            <person name="Bureau T."/>
            <person name="Miyao A."/>
            <person name="Hirochika H."/>
            <person name="Nishikawa T."/>
            <person name="Kadowaki K."/>
            <person name="Sugiura M."/>
            <person name="Burr B."/>
            <person name="Sasaki T."/>
        </authorList>
    </citation>
    <scope>NUCLEOTIDE SEQUENCE [LARGE SCALE GENOMIC DNA]</scope>
    <source>
        <strain evidence="3">cv. Nipponbare</strain>
    </source>
</reference>
<accession>A0A0P0VBH7</accession>
<reference evidence="3" key="3">
    <citation type="journal article" date="2008" name="Nucleic Acids Res.">
        <title>The rice annotation project database (RAP-DB): 2008 update.</title>
        <authorList>
            <consortium name="The rice annotation project (RAP)"/>
        </authorList>
    </citation>
    <scope>GENOME REANNOTATION</scope>
    <source>
        <strain evidence="3">cv. Nipponbare</strain>
    </source>
</reference>
<evidence type="ECO:0000313" key="3">
    <source>
        <dbReference type="Proteomes" id="UP000000763"/>
    </source>
</evidence>
<name>A0A0P0VBH7_ORYSJ</name>
<evidence type="ECO:0000313" key="1">
    <source>
        <dbReference type="EMBL" id="BAD82138.1"/>
    </source>
</evidence>
<evidence type="ECO:0000313" key="2">
    <source>
        <dbReference type="EMBL" id="BAD82365.1"/>
    </source>
</evidence>
<organism evidence="2 3">
    <name type="scientific">Oryza sativa subsp. japonica</name>
    <name type="common">Rice</name>
    <dbReference type="NCBI Taxonomy" id="39947"/>
    <lineage>
        <taxon>Eukaryota</taxon>
        <taxon>Viridiplantae</taxon>
        <taxon>Streptophyta</taxon>
        <taxon>Embryophyta</taxon>
        <taxon>Tracheophyta</taxon>
        <taxon>Spermatophyta</taxon>
        <taxon>Magnoliopsida</taxon>
        <taxon>Liliopsida</taxon>
        <taxon>Poales</taxon>
        <taxon>Poaceae</taxon>
        <taxon>BOP clade</taxon>
        <taxon>Oryzoideae</taxon>
        <taxon>Oryzeae</taxon>
        <taxon>Oryzinae</taxon>
        <taxon>Oryza</taxon>
        <taxon>Oryza sativa</taxon>
    </lineage>
</organism>
<dbReference type="EMBL" id="AP003346">
    <property type="protein sequence ID" value="BAD82138.1"/>
    <property type="molecule type" value="Genomic_DNA"/>
</dbReference>